<organism evidence="1 2">
    <name type="scientific">Coprothermobacter proteolyticus (strain ATCC 35245 / DSM 5265 / OCM 4 / BT)</name>
    <dbReference type="NCBI Taxonomy" id="309798"/>
    <lineage>
        <taxon>Bacteria</taxon>
        <taxon>Pseudomonadati</taxon>
        <taxon>Coprothermobacterota</taxon>
        <taxon>Coprothermobacteria</taxon>
        <taxon>Coprothermobacterales</taxon>
        <taxon>Coprothermobacteraceae</taxon>
        <taxon>Coprothermobacter</taxon>
    </lineage>
</organism>
<dbReference type="Proteomes" id="UP000001732">
    <property type="component" value="Chromosome"/>
</dbReference>
<dbReference type="STRING" id="309798.COPRO5265_1539"/>
<dbReference type="HOGENOM" id="CLU_1173837_0_0_9"/>
<dbReference type="RefSeq" id="WP_012544242.1">
    <property type="nucleotide sequence ID" value="NC_011295.1"/>
</dbReference>
<proteinExistence type="predicted"/>
<evidence type="ECO:0000313" key="2">
    <source>
        <dbReference type="Proteomes" id="UP000001732"/>
    </source>
</evidence>
<dbReference type="KEGG" id="cpo:COPRO5265_1539"/>
<keyword evidence="2" id="KW-1185">Reference proteome</keyword>
<dbReference type="EMBL" id="CP001145">
    <property type="protein sequence ID" value="ACI17590.1"/>
    <property type="molecule type" value="Genomic_DNA"/>
</dbReference>
<gene>
    <name evidence="1" type="ordered locus">COPRO5265_1539</name>
</gene>
<protein>
    <submittedName>
        <fullName evidence="1">Uncharacterized protein</fullName>
    </submittedName>
</protein>
<dbReference type="AlphaFoldDB" id="B5Y6B7"/>
<sequence>MRNVRFSRDGWKVMLVTVIILALILTGMFTLSFKQPAVAKAEVEKTEVESLVKKAALIFATAVPHDKTLTSNATVTELNITDGGIEAIVNTECTFLLDYKSPYDEPHLKGKTQWLAENKSRLTTEEINVAETEIKIHEDWVKWEMEVPFGSSATYKLTAANLQEARNGNFTVYLWTDIDRVKNGTVQNWIPNNIFIPTDEEATNRAYETFGDYVKQLTPIYAEAEQTAIERFDSKD</sequence>
<name>B5Y6B7_COPPD</name>
<evidence type="ECO:0000313" key="1">
    <source>
        <dbReference type="EMBL" id="ACI17590.1"/>
    </source>
</evidence>
<reference evidence="2" key="1">
    <citation type="submission" date="2008-08" db="EMBL/GenBank/DDBJ databases">
        <title>The complete genome sequence of Coprothermobacter proteolyticus strain ATCC 5245 / DSM 5265 / BT.</title>
        <authorList>
            <person name="Dodson R.J."/>
            <person name="Durkin A.S."/>
            <person name="Wu M."/>
            <person name="Eisen J."/>
            <person name="Sutton G."/>
        </authorList>
    </citation>
    <scope>NUCLEOTIDE SEQUENCE [LARGE SCALE GENOMIC DNA]</scope>
    <source>
        <strain evidence="2">ATCC 35245 / DSM 5265 / OCM 4 / BT</strain>
    </source>
</reference>
<reference evidence="1 2" key="2">
    <citation type="journal article" date="2014" name="Genome Announc.">
        <title>Complete Genome Sequence of Coprothermobacter proteolyticus DSM 5265.</title>
        <authorList>
            <person name="Alexiev A."/>
            <person name="Coil D.A."/>
            <person name="Badger J.H."/>
            <person name="Enticknap J."/>
            <person name="Ward N."/>
            <person name="Robb F.T."/>
            <person name="Eisen J.A."/>
        </authorList>
    </citation>
    <scope>NUCLEOTIDE SEQUENCE [LARGE SCALE GENOMIC DNA]</scope>
    <source>
        <strain evidence="2">ATCC 35245 / DSM 5265 / OCM 4 / BT</strain>
    </source>
</reference>
<accession>B5Y6B7</accession>